<evidence type="ECO:0000313" key="4">
    <source>
        <dbReference type="Proteomes" id="UP000236333"/>
    </source>
</evidence>
<dbReference type="GO" id="GO:0016192">
    <property type="term" value="P:vesicle-mediated transport"/>
    <property type="evidence" value="ECO:0007669"/>
    <property type="project" value="InterPro"/>
</dbReference>
<proteinExistence type="predicted"/>
<dbReference type="GO" id="GO:1905515">
    <property type="term" value="P:non-motile cilium assembly"/>
    <property type="evidence" value="ECO:0007669"/>
    <property type="project" value="TreeGrafter"/>
</dbReference>
<organism evidence="3 4">
    <name type="scientific">Tetrabaena socialis</name>
    <dbReference type="NCBI Taxonomy" id="47790"/>
    <lineage>
        <taxon>Eukaryota</taxon>
        <taxon>Viridiplantae</taxon>
        <taxon>Chlorophyta</taxon>
        <taxon>core chlorophytes</taxon>
        <taxon>Chlorophyceae</taxon>
        <taxon>CS clade</taxon>
        <taxon>Chlamydomonadales</taxon>
        <taxon>Tetrabaenaceae</taxon>
        <taxon>Tetrabaena</taxon>
    </lineage>
</organism>
<feature type="region of interest" description="Disordered" evidence="1">
    <location>
        <begin position="265"/>
        <end position="294"/>
    </location>
</feature>
<accession>A0A2J8AIW2</accession>
<feature type="compositionally biased region" description="Basic and acidic residues" evidence="1">
    <location>
        <begin position="328"/>
        <end position="337"/>
    </location>
</feature>
<dbReference type="OrthoDB" id="545336at2759"/>
<dbReference type="InterPro" id="IPR026069">
    <property type="entry name" value="Fuzzy"/>
</dbReference>
<keyword evidence="4" id="KW-1185">Reference proteome</keyword>
<protein>
    <submittedName>
        <fullName evidence="3">Protein fuzzy</fullName>
    </submittedName>
</protein>
<reference evidence="3 4" key="1">
    <citation type="journal article" date="2017" name="Mol. Biol. Evol.">
        <title>The 4-celled Tetrabaena socialis nuclear genome reveals the essential components for genetic control of cell number at the origin of multicellularity in the volvocine lineage.</title>
        <authorList>
            <person name="Featherston J."/>
            <person name="Arakaki Y."/>
            <person name="Hanschen E.R."/>
            <person name="Ferris P.J."/>
            <person name="Michod R.E."/>
            <person name="Olson B.J.S.C."/>
            <person name="Nozaki H."/>
            <person name="Durand P.M."/>
        </authorList>
    </citation>
    <scope>NUCLEOTIDE SEQUENCE [LARGE SCALE GENOMIC DNA]</scope>
    <source>
        <strain evidence="3 4">NIES-571</strain>
    </source>
</reference>
<gene>
    <name evidence="3" type="ORF">TSOC_000573</name>
</gene>
<comment type="caution">
    <text evidence="3">The sequence shown here is derived from an EMBL/GenBank/DDBJ whole genome shotgun (WGS) entry which is preliminary data.</text>
</comment>
<dbReference type="PANTHER" id="PTHR13559">
    <property type="entry name" value="INTRACELLULAR TRAFFIC PROTEIN-RELATED"/>
    <property type="match status" value="1"/>
</dbReference>
<sequence length="522" mass="54476">MPQLFCILEEGGRALLTRAQGDIQAPSFPTVGLLSSIATYTENTGHELRVIASTNVRVVYRRFENHLLFVLVTSNLLLHTELLQLHLQTISDALLLLLGPAPLVLDTTARIDGLKKTLRAPTVQRAVDSLIADDTLVPCILLPVPQAVGLPLRDKATLQAALARVASAVGCQHAALISEGYYLAATHSWWSLLSPREQVLVQHLVAQGAVDQSGEAPAEVLLHLFVSIVFDLALVVEHSPPSATLLWGHRGTALQQGFNPLMSPTLRKQMGTSASPMSYRPPSGPREDSLPAGGDGLQLFFRSAVDTLVSFVLQTWPQMPPALQAALHDRTGGEGAHRQGAAQQRPSAASPSGAPSPLQPQPAASASTSQRPPHGSPRSSRLGASTAIPAMRRLSTSAASSPVGSASRLQAMFGRSGASGTADAAAVLAPAAGGEEGTDLGHVSYEEVHAVIEGARLMALLDRGDPAGDGGGGAAGSHSGGAAGGPDRVDVFMAFPRRVGRAAALEAATTLRATYLMAYHGE</sequence>
<dbReference type="Pfam" id="PF19036">
    <property type="entry name" value="Fuz_longin_1"/>
    <property type="match status" value="1"/>
</dbReference>
<dbReference type="AlphaFoldDB" id="A0A2J8AIW2"/>
<name>A0A2J8AIW2_9CHLO</name>
<evidence type="ECO:0000259" key="2">
    <source>
        <dbReference type="Pfam" id="PF19036"/>
    </source>
</evidence>
<dbReference type="Proteomes" id="UP000236333">
    <property type="component" value="Unassembled WGS sequence"/>
</dbReference>
<evidence type="ECO:0000313" key="3">
    <source>
        <dbReference type="EMBL" id="PNH12466.1"/>
    </source>
</evidence>
<dbReference type="EMBL" id="PGGS01000008">
    <property type="protein sequence ID" value="PNH12466.1"/>
    <property type="molecule type" value="Genomic_DNA"/>
</dbReference>
<dbReference type="InterPro" id="IPR043972">
    <property type="entry name" value="FUZ/MON1/HPS1_longin_1"/>
</dbReference>
<evidence type="ECO:0000256" key="1">
    <source>
        <dbReference type="SAM" id="MobiDB-lite"/>
    </source>
</evidence>
<dbReference type="PANTHER" id="PTHR13559:SF1">
    <property type="entry name" value="PROTEIN FUZZY HOMOLOG"/>
    <property type="match status" value="1"/>
</dbReference>
<feature type="compositionally biased region" description="Low complexity" evidence="1">
    <location>
        <begin position="339"/>
        <end position="373"/>
    </location>
</feature>
<feature type="region of interest" description="Disordered" evidence="1">
    <location>
        <begin position="328"/>
        <end position="383"/>
    </location>
</feature>
<feature type="domain" description="FUZ/MON1/HPS1 first Longin" evidence="2">
    <location>
        <begin position="5"/>
        <end position="103"/>
    </location>
</feature>